<proteinExistence type="predicted"/>
<reference evidence="1 2" key="1">
    <citation type="submission" date="2017-11" db="EMBL/GenBank/DDBJ databases">
        <title>The genome of Rhizophagus clarus HR1 reveals common genetic basis of auxotrophy among arbuscular mycorrhizal fungi.</title>
        <authorList>
            <person name="Kobayashi Y."/>
        </authorList>
    </citation>
    <scope>NUCLEOTIDE SEQUENCE [LARGE SCALE GENOMIC DNA]</scope>
    <source>
        <strain evidence="1 2">HR1</strain>
    </source>
</reference>
<keyword evidence="2" id="KW-1185">Reference proteome</keyword>
<protein>
    <submittedName>
        <fullName evidence="1">Uncharacterized protein</fullName>
    </submittedName>
</protein>
<comment type="caution">
    <text evidence="1">The sequence shown here is derived from an EMBL/GenBank/DDBJ whole genome shotgun (WGS) entry which is preliminary data.</text>
</comment>
<organism evidence="1 2">
    <name type="scientific">Rhizophagus clarus</name>
    <dbReference type="NCBI Taxonomy" id="94130"/>
    <lineage>
        <taxon>Eukaryota</taxon>
        <taxon>Fungi</taxon>
        <taxon>Fungi incertae sedis</taxon>
        <taxon>Mucoromycota</taxon>
        <taxon>Glomeromycotina</taxon>
        <taxon>Glomeromycetes</taxon>
        <taxon>Glomerales</taxon>
        <taxon>Glomeraceae</taxon>
        <taxon>Rhizophagus</taxon>
    </lineage>
</organism>
<dbReference type="AlphaFoldDB" id="A0A2Z6RYI4"/>
<gene>
    <name evidence="1" type="ORF">RclHR1_00740004</name>
</gene>
<sequence>MRPWTSFQRSETLFQGGSLSPKFFRDRLIQNSLEADRYFEDLELYFEIQNSISRRTIKSETPLEMDYDILKVQNSLEMNWYFEGLELFRDGPVQKSLEADWYFEGLELFRGGPVFQKSGTLFRGGSLSPELLKVDWYFEANILGGGRFWNSLSLQAMIFEDSLSQQTIKVWIFQFKADQSISKIELHFETDQICNFQIWFTDFWKLPET</sequence>
<evidence type="ECO:0000313" key="1">
    <source>
        <dbReference type="EMBL" id="GBC07321.1"/>
    </source>
</evidence>
<name>A0A2Z6RYI4_9GLOM</name>
<dbReference type="Proteomes" id="UP000247702">
    <property type="component" value="Unassembled WGS sequence"/>
</dbReference>
<evidence type="ECO:0000313" key="2">
    <source>
        <dbReference type="Proteomes" id="UP000247702"/>
    </source>
</evidence>
<accession>A0A2Z6RYI4</accession>
<dbReference type="EMBL" id="BEXD01004137">
    <property type="protein sequence ID" value="GBC07321.1"/>
    <property type="molecule type" value="Genomic_DNA"/>
</dbReference>